<keyword evidence="6" id="KW-0067">ATP-binding</keyword>
<dbReference type="InterPro" id="IPR017665">
    <property type="entry name" value="Guanylate_kinase"/>
</dbReference>
<evidence type="ECO:0000313" key="9">
    <source>
        <dbReference type="Proteomes" id="UP000835052"/>
    </source>
</evidence>
<dbReference type="InterPro" id="IPR020590">
    <property type="entry name" value="Guanylate_kinase_CS"/>
</dbReference>
<name>A0A8S1H371_9PELO</name>
<proteinExistence type="inferred from homology"/>
<dbReference type="PANTHER" id="PTHR23117">
    <property type="entry name" value="GUANYLATE KINASE-RELATED"/>
    <property type="match status" value="1"/>
</dbReference>
<dbReference type="InterPro" id="IPR027417">
    <property type="entry name" value="P-loop_NTPase"/>
</dbReference>
<evidence type="ECO:0000259" key="7">
    <source>
        <dbReference type="PROSITE" id="PS50052"/>
    </source>
</evidence>
<keyword evidence="5" id="KW-0418">Kinase</keyword>
<comment type="similarity">
    <text evidence="1">Belongs to the guanylate kinase family.</text>
</comment>
<dbReference type="CDD" id="cd00071">
    <property type="entry name" value="GMPK"/>
    <property type="match status" value="1"/>
</dbReference>
<dbReference type="InterPro" id="IPR008144">
    <property type="entry name" value="Guanylate_kin-like_dom"/>
</dbReference>
<feature type="domain" description="Guanylate kinase-like" evidence="7">
    <location>
        <begin position="17"/>
        <end position="197"/>
    </location>
</feature>
<dbReference type="Gene3D" id="3.40.50.300">
    <property type="entry name" value="P-loop containing nucleotide triphosphate hydrolases"/>
    <property type="match status" value="1"/>
</dbReference>
<keyword evidence="9" id="KW-1185">Reference proteome</keyword>
<dbReference type="GO" id="GO:0005829">
    <property type="term" value="C:cytosol"/>
    <property type="evidence" value="ECO:0007669"/>
    <property type="project" value="TreeGrafter"/>
</dbReference>
<accession>A0A8S1H371</accession>
<dbReference type="PROSITE" id="PS00856">
    <property type="entry name" value="GUANYLATE_KINASE_1"/>
    <property type="match status" value="1"/>
</dbReference>
<dbReference type="Proteomes" id="UP000835052">
    <property type="component" value="Unassembled WGS sequence"/>
</dbReference>
<sequence>MYLTRLVYNLARQTMPCRPLVLSGPSGGGKSTILTRAMKEYPESFAFSVSHTTRQPRTGEIHGIHYYFTERAEMEQMINSGEFLEHAQFGGNIYGTSKTSVANVENTGKICVLDIELQGVKNIKNSHLNARYILIRAPSLKSSRWARGTETPETLAKRLKHAEEDLREVEKDPTLFDVVIINDDLERAYKQFIDAIKDDLNQTICQ</sequence>
<organism evidence="8 9">
    <name type="scientific">Caenorhabditis auriculariae</name>
    <dbReference type="NCBI Taxonomy" id="2777116"/>
    <lineage>
        <taxon>Eukaryota</taxon>
        <taxon>Metazoa</taxon>
        <taxon>Ecdysozoa</taxon>
        <taxon>Nematoda</taxon>
        <taxon>Chromadorea</taxon>
        <taxon>Rhabditida</taxon>
        <taxon>Rhabditina</taxon>
        <taxon>Rhabditomorpha</taxon>
        <taxon>Rhabditoidea</taxon>
        <taxon>Rhabditidae</taxon>
        <taxon>Peloderinae</taxon>
        <taxon>Caenorhabditis</taxon>
    </lineage>
</organism>
<keyword evidence="4" id="KW-0547">Nucleotide-binding</keyword>
<dbReference type="PROSITE" id="PS50052">
    <property type="entry name" value="GUANYLATE_KINASE_2"/>
    <property type="match status" value="1"/>
</dbReference>
<dbReference type="EMBL" id="CAJGYM010000012">
    <property type="protein sequence ID" value="CAD6189921.1"/>
    <property type="molecule type" value="Genomic_DNA"/>
</dbReference>
<dbReference type="FunFam" id="3.30.63.10:FF:000002">
    <property type="entry name" value="Guanylate kinase 1"/>
    <property type="match status" value="1"/>
</dbReference>
<dbReference type="InterPro" id="IPR008145">
    <property type="entry name" value="GK/Ca_channel_bsu"/>
</dbReference>
<evidence type="ECO:0000256" key="4">
    <source>
        <dbReference type="ARBA" id="ARBA00022741"/>
    </source>
</evidence>
<dbReference type="GO" id="GO:0034330">
    <property type="term" value="P:cell junction organization"/>
    <property type="evidence" value="ECO:0007669"/>
    <property type="project" value="UniProtKB-ARBA"/>
</dbReference>
<evidence type="ECO:0000256" key="3">
    <source>
        <dbReference type="ARBA" id="ARBA00022679"/>
    </source>
</evidence>
<keyword evidence="3" id="KW-0808">Transferase</keyword>
<dbReference type="OrthoDB" id="6334211at2759"/>
<protein>
    <recommendedName>
        <fullName evidence="2">guanylate kinase</fullName>
        <ecNumber evidence="2">2.7.4.8</ecNumber>
    </recommendedName>
</protein>
<dbReference type="NCBIfam" id="TIGR03263">
    <property type="entry name" value="guanyl_kin"/>
    <property type="match status" value="1"/>
</dbReference>
<dbReference type="GO" id="GO:0005524">
    <property type="term" value="F:ATP binding"/>
    <property type="evidence" value="ECO:0007669"/>
    <property type="project" value="UniProtKB-KW"/>
</dbReference>
<reference evidence="8" key="1">
    <citation type="submission" date="2020-10" db="EMBL/GenBank/DDBJ databases">
        <authorList>
            <person name="Kikuchi T."/>
        </authorList>
    </citation>
    <scope>NUCLEOTIDE SEQUENCE</scope>
    <source>
        <strain evidence="8">NKZ352</strain>
    </source>
</reference>
<dbReference type="AlphaFoldDB" id="A0A8S1H371"/>
<dbReference type="SUPFAM" id="SSF52540">
    <property type="entry name" value="P-loop containing nucleoside triphosphate hydrolases"/>
    <property type="match status" value="1"/>
</dbReference>
<evidence type="ECO:0000256" key="6">
    <source>
        <dbReference type="ARBA" id="ARBA00022840"/>
    </source>
</evidence>
<dbReference type="EC" id="2.7.4.8" evidence="2"/>
<evidence type="ECO:0000256" key="1">
    <source>
        <dbReference type="ARBA" id="ARBA00005790"/>
    </source>
</evidence>
<dbReference type="GO" id="GO:0004385">
    <property type="term" value="F:GMP kinase activity"/>
    <property type="evidence" value="ECO:0007669"/>
    <property type="project" value="UniProtKB-EC"/>
</dbReference>
<evidence type="ECO:0000313" key="8">
    <source>
        <dbReference type="EMBL" id="CAD6189921.1"/>
    </source>
</evidence>
<dbReference type="PANTHER" id="PTHR23117:SF13">
    <property type="entry name" value="GUANYLATE KINASE"/>
    <property type="match status" value="1"/>
</dbReference>
<evidence type="ECO:0000256" key="5">
    <source>
        <dbReference type="ARBA" id="ARBA00022777"/>
    </source>
</evidence>
<dbReference type="SMART" id="SM00072">
    <property type="entry name" value="GuKc"/>
    <property type="match status" value="1"/>
</dbReference>
<dbReference type="FunFam" id="3.40.50.300:FF:000776">
    <property type="entry name" value="Guanylate kinase 2"/>
    <property type="match status" value="1"/>
</dbReference>
<dbReference type="Pfam" id="PF00625">
    <property type="entry name" value="Guanylate_kin"/>
    <property type="match status" value="1"/>
</dbReference>
<gene>
    <name evidence="8" type="ORF">CAUJ_LOCUS5840</name>
</gene>
<evidence type="ECO:0000256" key="2">
    <source>
        <dbReference type="ARBA" id="ARBA00012961"/>
    </source>
</evidence>
<comment type="caution">
    <text evidence="8">The sequence shown here is derived from an EMBL/GenBank/DDBJ whole genome shotgun (WGS) entry which is preliminary data.</text>
</comment>